<dbReference type="HOGENOM" id="CLU_006504_7_2_1"/>
<evidence type="ECO:0000256" key="3">
    <source>
        <dbReference type="ARBA" id="ARBA00023002"/>
    </source>
</evidence>
<keyword evidence="4" id="KW-0186">Copper</keyword>
<comment type="similarity">
    <text evidence="1">Belongs to the multicopper oxidase family.</text>
</comment>
<dbReference type="PANTHER" id="PTHR11709:SF511">
    <property type="entry name" value="LACCASE"/>
    <property type="match status" value="1"/>
</dbReference>
<evidence type="ECO:0000259" key="7">
    <source>
        <dbReference type="Pfam" id="PF07731"/>
    </source>
</evidence>
<dbReference type="SUPFAM" id="SSF49503">
    <property type="entry name" value="Cupredoxins"/>
    <property type="match status" value="3"/>
</dbReference>
<dbReference type="GeneID" id="19334733"/>
<dbReference type="eggNOG" id="KOG1263">
    <property type="taxonomic scope" value="Eukaryota"/>
</dbReference>
<dbReference type="InterPro" id="IPR011706">
    <property type="entry name" value="Cu-oxidase_C"/>
</dbReference>
<dbReference type="Pfam" id="PF00394">
    <property type="entry name" value="Cu-oxidase"/>
    <property type="match status" value="1"/>
</dbReference>
<feature type="domain" description="Plastocyanin-like" evidence="7">
    <location>
        <begin position="394"/>
        <end position="516"/>
    </location>
</feature>
<sequence length="534" mass="59241">MKFDFGHGPVAHPTHTPRPNDATINLHPEEHILREARTIELEWNITRAIIRPDGVAKEVYLVNGAFPGPTIESRQGDELKIVVRNVLSNSSDGLAIHWHGLHVSTDMYGVAGISQCSIMPARNFTYRFNVSNPGTYWWYGDQRSEGLFGALIVHKPSSSDSEGGADHAFEQLLMVGDWYHHRRAKDFLKFGAEPSPDSMLMNGQGFFACSMALPNRPVDCEDSKVPYLSIEGRSRLRIVNTGTLTGISISMSGYTMTLLEIEGGQEVYHVSSSGIGILYPGERVDVLVERTEEHTSAWITITLDQEHLDFPNLALTTSQQFPIAMPLDFEGLSASETKTGVKVDATRVSWIDLATANASNGPPEPLPKAAEQTIVLYTNTSYPKEYDYRPRGTFNQTSWTPASTGPPLLALPTSARPTEPPPLIVSVQQGQWIDLIIHNEDRVGHSFHLHGHSFYVLGKNSLSLERPLRKDTVYVPGKEYVVLRFKAENIGLWLLHCGVVLHQAMGLNMLVEVQPADQRDWGPLRDSAGAQCQE</sequence>
<name>N1Q5X6_PSEFD</name>
<dbReference type="Proteomes" id="UP000016932">
    <property type="component" value="Unassembled WGS sequence"/>
</dbReference>
<feature type="domain" description="Plastocyanin-like" evidence="6">
    <location>
        <begin position="171"/>
        <end position="301"/>
    </location>
</feature>
<dbReference type="PANTHER" id="PTHR11709">
    <property type="entry name" value="MULTI-COPPER OXIDASE"/>
    <property type="match status" value="1"/>
</dbReference>
<dbReference type="OrthoDB" id="3645735at2759"/>
<reference evidence="9 10" key="1">
    <citation type="journal article" date="2012" name="PLoS Pathog.">
        <title>Diverse lifestyles and strategies of plant pathogenesis encoded in the genomes of eighteen Dothideomycetes fungi.</title>
        <authorList>
            <person name="Ohm R.A."/>
            <person name="Feau N."/>
            <person name="Henrissat B."/>
            <person name="Schoch C.L."/>
            <person name="Horwitz B.A."/>
            <person name="Barry K.W."/>
            <person name="Condon B.J."/>
            <person name="Copeland A.C."/>
            <person name="Dhillon B."/>
            <person name="Glaser F."/>
            <person name="Hesse C.N."/>
            <person name="Kosti I."/>
            <person name="LaButti K."/>
            <person name="Lindquist E.A."/>
            <person name="Lucas S."/>
            <person name="Salamov A.A."/>
            <person name="Bradshaw R.E."/>
            <person name="Ciuffetti L."/>
            <person name="Hamelin R.C."/>
            <person name="Kema G.H.J."/>
            <person name="Lawrence C."/>
            <person name="Scott J.A."/>
            <person name="Spatafora J.W."/>
            <person name="Turgeon B.G."/>
            <person name="de Wit P.J.G.M."/>
            <person name="Zhong S."/>
            <person name="Goodwin S.B."/>
            <person name="Grigoriev I.V."/>
        </authorList>
    </citation>
    <scope>NUCLEOTIDE SEQUENCE [LARGE SCALE GENOMIC DNA]</scope>
    <source>
        <strain evidence="9 10">CIRAD86</strain>
    </source>
</reference>
<dbReference type="Gene3D" id="2.60.40.420">
    <property type="entry name" value="Cupredoxins - blue copper proteins"/>
    <property type="match status" value="3"/>
</dbReference>
<dbReference type="InterPro" id="IPR011707">
    <property type="entry name" value="Cu-oxidase-like_N"/>
</dbReference>
<evidence type="ECO:0000313" key="10">
    <source>
        <dbReference type="Proteomes" id="UP000016932"/>
    </source>
</evidence>
<gene>
    <name evidence="9" type="ORF">MYCFIDRAFT_184514</name>
</gene>
<feature type="region of interest" description="Disordered" evidence="5">
    <location>
        <begin position="1"/>
        <end position="22"/>
    </location>
</feature>
<dbReference type="VEuPathDB" id="FungiDB:MYCFIDRAFT_184514"/>
<organism evidence="9 10">
    <name type="scientific">Pseudocercospora fijiensis (strain CIRAD86)</name>
    <name type="common">Black leaf streak disease fungus</name>
    <name type="synonym">Mycosphaerella fijiensis</name>
    <dbReference type="NCBI Taxonomy" id="383855"/>
    <lineage>
        <taxon>Eukaryota</taxon>
        <taxon>Fungi</taxon>
        <taxon>Dikarya</taxon>
        <taxon>Ascomycota</taxon>
        <taxon>Pezizomycotina</taxon>
        <taxon>Dothideomycetes</taxon>
        <taxon>Dothideomycetidae</taxon>
        <taxon>Mycosphaerellales</taxon>
        <taxon>Mycosphaerellaceae</taxon>
        <taxon>Pseudocercospora</taxon>
    </lineage>
</organism>
<keyword evidence="2" id="KW-0479">Metal-binding</keyword>
<dbReference type="PROSITE" id="PS00079">
    <property type="entry name" value="MULTICOPPER_OXIDASE1"/>
    <property type="match status" value="1"/>
</dbReference>
<accession>N1Q5X6</accession>
<evidence type="ECO:0000259" key="8">
    <source>
        <dbReference type="Pfam" id="PF07732"/>
    </source>
</evidence>
<dbReference type="GO" id="GO:0016491">
    <property type="term" value="F:oxidoreductase activity"/>
    <property type="evidence" value="ECO:0007669"/>
    <property type="project" value="UniProtKB-KW"/>
</dbReference>
<dbReference type="InterPro" id="IPR033138">
    <property type="entry name" value="Cu_oxidase_CS"/>
</dbReference>
<evidence type="ECO:0000256" key="2">
    <source>
        <dbReference type="ARBA" id="ARBA00022723"/>
    </source>
</evidence>
<evidence type="ECO:0000256" key="5">
    <source>
        <dbReference type="SAM" id="MobiDB-lite"/>
    </source>
</evidence>
<protein>
    <recommendedName>
        <fullName evidence="11">Multicopper oxidase</fullName>
    </recommendedName>
</protein>
<evidence type="ECO:0008006" key="11">
    <source>
        <dbReference type="Google" id="ProtNLM"/>
    </source>
</evidence>
<dbReference type="GO" id="GO:0005507">
    <property type="term" value="F:copper ion binding"/>
    <property type="evidence" value="ECO:0007669"/>
    <property type="project" value="InterPro"/>
</dbReference>
<dbReference type="Pfam" id="PF07731">
    <property type="entry name" value="Cu-oxidase_2"/>
    <property type="match status" value="1"/>
</dbReference>
<evidence type="ECO:0000313" key="9">
    <source>
        <dbReference type="EMBL" id="EME87500.1"/>
    </source>
</evidence>
<dbReference type="InterPro" id="IPR001117">
    <property type="entry name" value="Cu-oxidase_2nd"/>
</dbReference>
<dbReference type="InterPro" id="IPR045087">
    <property type="entry name" value="Cu-oxidase_fam"/>
</dbReference>
<proteinExistence type="inferred from homology"/>
<dbReference type="KEGG" id="pfj:MYCFIDRAFT_184514"/>
<dbReference type="AlphaFoldDB" id="N1Q5X6"/>
<evidence type="ECO:0000256" key="1">
    <source>
        <dbReference type="ARBA" id="ARBA00010609"/>
    </source>
</evidence>
<keyword evidence="10" id="KW-1185">Reference proteome</keyword>
<dbReference type="InterPro" id="IPR008972">
    <property type="entry name" value="Cupredoxin"/>
</dbReference>
<dbReference type="EMBL" id="KB446555">
    <property type="protein sequence ID" value="EME87500.1"/>
    <property type="molecule type" value="Genomic_DNA"/>
</dbReference>
<dbReference type="CDD" id="cd04205">
    <property type="entry name" value="CuRO_2_LCC_like"/>
    <property type="match status" value="1"/>
</dbReference>
<dbReference type="RefSeq" id="XP_007920913.1">
    <property type="nucleotide sequence ID" value="XM_007922722.1"/>
</dbReference>
<evidence type="ECO:0000259" key="6">
    <source>
        <dbReference type="Pfam" id="PF00394"/>
    </source>
</evidence>
<keyword evidence="3" id="KW-0560">Oxidoreductase</keyword>
<feature type="domain" description="Plastocyanin-like" evidence="8">
    <location>
        <begin position="47"/>
        <end position="157"/>
    </location>
</feature>
<evidence type="ECO:0000256" key="4">
    <source>
        <dbReference type="ARBA" id="ARBA00023008"/>
    </source>
</evidence>
<dbReference type="Pfam" id="PF07732">
    <property type="entry name" value="Cu-oxidase_3"/>
    <property type="match status" value="1"/>
</dbReference>